<organism evidence="1 2">
    <name type="scientific">Candidatus Azambacteria bacterium RIFCSPLOWO2_01_FULL_37_9</name>
    <dbReference type="NCBI Taxonomy" id="1797297"/>
    <lineage>
        <taxon>Bacteria</taxon>
        <taxon>Candidatus Azamiibacteriota</taxon>
    </lineage>
</organism>
<accession>A0A1F5C8B8</accession>
<gene>
    <name evidence="1" type="ORF">A2907_01135</name>
</gene>
<protein>
    <submittedName>
        <fullName evidence="1">Uncharacterized protein</fullName>
    </submittedName>
</protein>
<name>A0A1F5C8B8_9BACT</name>
<evidence type="ECO:0000313" key="2">
    <source>
        <dbReference type="Proteomes" id="UP000177947"/>
    </source>
</evidence>
<dbReference type="Proteomes" id="UP000177947">
    <property type="component" value="Unassembled WGS sequence"/>
</dbReference>
<proteinExistence type="predicted"/>
<reference evidence="1 2" key="1">
    <citation type="journal article" date="2016" name="Nat. Commun.">
        <title>Thousands of microbial genomes shed light on interconnected biogeochemical processes in an aquifer system.</title>
        <authorList>
            <person name="Anantharaman K."/>
            <person name="Brown C.T."/>
            <person name="Hug L.A."/>
            <person name="Sharon I."/>
            <person name="Castelle C.J."/>
            <person name="Probst A.J."/>
            <person name="Thomas B.C."/>
            <person name="Singh A."/>
            <person name="Wilkins M.J."/>
            <person name="Karaoz U."/>
            <person name="Brodie E.L."/>
            <person name="Williams K.H."/>
            <person name="Hubbard S.S."/>
            <person name="Banfield J.F."/>
        </authorList>
    </citation>
    <scope>NUCLEOTIDE SEQUENCE [LARGE SCALE GENOMIC DNA]</scope>
</reference>
<sequence>MQKNNKDEFNWLLVCGECAFYSDNQIGGGCYHPENNKHSCCGFRMDDGMLDALFGVFWPKKERCGRKALYFQPKTKESVEAVKEKDDALFTKRAKEFKDQQEFYGRIENALELHIRQALCGVDYNICECQNITFRYRNKEGIKIIVDALLKQYDIKKKDAGA</sequence>
<dbReference type="EMBL" id="MEYQ01000017">
    <property type="protein sequence ID" value="OGD39086.1"/>
    <property type="molecule type" value="Genomic_DNA"/>
</dbReference>
<comment type="caution">
    <text evidence="1">The sequence shown here is derived from an EMBL/GenBank/DDBJ whole genome shotgun (WGS) entry which is preliminary data.</text>
</comment>
<evidence type="ECO:0000313" key="1">
    <source>
        <dbReference type="EMBL" id="OGD39086.1"/>
    </source>
</evidence>
<dbReference type="AlphaFoldDB" id="A0A1F5C8B8"/>